<proteinExistence type="predicted"/>
<accession>A0AAV8ZR51</accession>
<dbReference type="EMBL" id="JANEYF010000559">
    <property type="protein sequence ID" value="KAJ8969276.1"/>
    <property type="molecule type" value="Genomic_DNA"/>
</dbReference>
<gene>
    <name evidence="1" type="ORF">NQ314_001814</name>
</gene>
<evidence type="ECO:0000313" key="2">
    <source>
        <dbReference type="Proteomes" id="UP001162156"/>
    </source>
</evidence>
<name>A0AAV8ZR51_9CUCU</name>
<dbReference type="AlphaFoldDB" id="A0AAV8ZR51"/>
<keyword evidence="2" id="KW-1185">Reference proteome</keyword>
<evidence type="ECO:0000313" key="1">
    <source>
        <dbReference type="EMBL" id="KAJ8969276.1"/>
    </source>
</evidence>
<dbReference type="Proteomes" id="UP001162156">
    <property type="component" value="Unassembled WGS sequence"/>
</dbReference>
<reference evidence="1" key="1">
    <citation type="journal article" date="2023" name="Insect Mol. Biol.">
        <title>Genome sequencing provides insights into the evolution of gene families encoding plant cell wall-degrading enzymes in longhorned beetles.</title>
        <authorList>
            <person name="Shin N.R."/>
            <person name="Okamura Y."/>
            <person name="Kirsch R."/>
            <person name="Pauchet Y."/>
        </authorList>
    </citation>
    <scope>NUCLEOTIDE SEQUENCE</scope>
    <source>
        <strain evidence="1">RBIC_L_NR</strain>
    </source>
</reference>
<sequence length="59" mass="6783">MKGEYFVAKEEINYGETVIKYFGRHSCKQFIGGKPITQCQKRDQLQIISEPESSKLGSR</sequence>
<protein>
    <submittedName>
        <fullName evidence="1">Uncharacterized protein</fullName>
    </submittedName>
</protein>
<comment type="caution">
    <text evidence="1">The sequence shown here is derived from an EMBL/GenBank/DDBJ whole genome shotgun (WGS) entry which is preliminary data.</text>
</comment>
<organism evidence="1 2">
    <name type="scientific">Rhamnusium bicolor</name>
    <dbReference type="NCBI Taxonomy" id="1586634"/>
    <lineage>
        <taxon>Eukaryota</taxon>
        <taxon>Metazoa</taxon>
        <taxon>Ecdysozoa</taxon>
        <taxon>Arthropoda</taxon>
        <taxon>Hexapoda</taxon>
        <taxon>Insecta</taxon>
        <taxon>Pterygota</taxon>
        <taxon>Neoptera</taxon>
        <taxon>Endopterygota</taxon>
        <taxon>Coleoptera</taxon>
        <taxon>Polyphaga</taxon>
        <taxon>Cucujiformia</taxon>
        <taxon>Chrysomeloidea</taxon>
        <taxon>Cerambycidae</taxon>
        <taxon>Lepturinae</taxon>
        <taxon>Rhagiini</taxon>
        <taxon>Rhamnusium</taxon>
    </lineage>
</organism>